<dbReference type="InterPro" id="IPR011991">
    <property type="entry name" value="ArsR-like_HTH"/>
</dbReference>
<evidence type="ECO:0000259" key="4">
    <source>
        <dbReference type="PROSITE" id="PS50987"/>
    </source>
</evidence>
<dbReference type="PRINTS" id="PR00778">
    <property type="entry name" value="HTHARSR"/>
</dbReference>
<dbReference type="RefSeq" id="WP_073630306.1">
    <property type="nucleotide sequence ID" value="NZ_FRXO01000006.1"/>
</dbReference>
<proteinExistence type="predicted"/>
<dbReference type="GO" id="GO:0003700">
    <property type="term" value="F:DNA-binding transcription factor activity"/>
    <property type="evidence" value="ECO:0007669"/>
    <property type="project" value="InterPro"/>
</dbReference>
<dbReference type="CDD" id="cd00090">
    <property type="entry name" value="HTH_ARSR"/>
    <property type="match status" value="1"/>
</dbReference>
<dbReference type="InterPro" id="IPR036390">
    <property type="entry name" value="WH_DNA-bd_sf"/>
</dbReference>
<evidence type="ECO:0000256" key="3">
    <source>
        <dbReference type="ARBA" id="ARBA00023163"/>
    </source>
</evidence>
<dbReference type="Pfam" id="PF01022">
    <property type="entry name" value="HTH_5"/>
    <property type="match status" value="1"/>
</dbReference>
<evidence type="ECO:0000256" key="2">
    <source>
        <dbReference type="ARBA" id="ARBA00023125"/>
    </source>
</evidence>
<dbReference type="GO" id="GO:0003677">
    <property type="term" value="F:DNA binding"/>
    <property type="evidence" value="ECO:0007669"/>
    <property type="project" value="UniProtKB-KW"/>
</dbReference>
<evidence type="ECO:0000313" key="6">
    <source>
        <dbReference type="Proteomes" id="UP000186406"/>
    </source>
</evidence>
<feature type="domain" description="HTH arsR-type" evidence="4">
    <location>
        <begin position="7"/>
        <end position="101"/>
    </location>
</feature>
<dbReference type="NCBIfam" id="NF033788">
    <property type="entry name" value="HTH_metalloreg"/>
    <property type="match status" value="1"/>
</dbReference>
<sequence length="115" mass="12417">MKLNGHTLSGRADEAVALLRALANPHRLLILCRLAEGERPVGELAAEIGCREAVVSQHLALLRHDGLVAGRREGKTIHYRLASPAAAAVLEAVRTRFCLETGDGREPLVSPRKDP</sequence>
<dbReference type="InterPro" id="IPR051011">
    <property type="entry name" value="Metal_resp_trans_reg"/>
</dbReference>
<gene>
    <name evidence="5" type="ORF">SAMN02745172_03108</name>
</gene>
<dbReference type="STRING" id="1123029.SAMN02745172_03108"/>
<evidence type="ECO:0000313" key="5">
    <source>
        <dbReference type="EMBL" id="SHO66449.1"/>
    </source>
</evidence>
<keyword evidence="2 5" id="KW-0238">DNA-binding</keyword>
<evidence type="ECO:0000256" key="1">
    <source>
        <dbReference type="ARBA" id="ARBA00023015"/>
    </source>
</evidence>
<dbReference type="SMART" id="SM00418">
    <property type="entry name" value="HTH_ARSR"/>
    <property type="match status" value="1"/>
</dbReference>
<reference evidence="5 6" key="1">
    <citation type="submission" date="2016-12" db="EMBL/GenBank/DDBJ databases">
        <authorList>
            <person name="Song W.-J."/>
            <person name="Kurnit D.M."/>
        </authorList>
    </citation>
    <scope>NUCLEOTIDE SEQUENCE [LARGE SCALE GENOMIC DNA]</scope>
    <source>
        <strain evidence="5 6">DSM 19599</strain>
    </source>
</reference>
<dbReference type="SUPFAM" id="SSF46785">
    <property type="entry name" value="Winged helix' DNA-binding domain"/>
    <property type="match status" value="1"/>
</dbReference>
<dbReference type="Gene3D" id="1.10.10.10">
    <property type="entry name" value="Winged helix-like DNA-binding domain superfamily/Winged helix DNA-binding domain"/>
    <property type="match status" value="1"/>
</dbReference>
<dbReference type="Proteomes" id="UP000186406">
    <property type="component" value="Unassembled WGS sequence"/>
</dbReference>
<dbReference type="PROSITE" id="PS50987">
    <property type="entry name" value="HTH_ARSR_2"/>
    <property type="match status" value="1"/>
</dbReference>
<keyword evidence="6" id="KW-1185">Reference proteome</keyword>
<dbReference type="OrthoDB" id="194599at2"/>
<name>A0A1M7ZNQ7_9HYPH</name>
<organism evidence="5 6">
    <name type="scientific">Pseudoxanthobacter soli DSM 19599</name>
    <dbReference type="NCBI Taxonomy" id="1123029"/>
    <lineage>
        <taxon>Bacteria</taxon>
        <taxon>Pseudomonadati</taxon>
        <taxon>Pseudomonadota</taxon>
        <taxon>Alphaproteobacteria</taxon>
        <taxon>Hyphomicrobiales</taxon>
        <taxon>Segnochrobactraceae</taxon>
        <taxon>Pseudoxanthobacter</taxon>
    </lineage>
</organism>
<dbReference type="EMBL" id="FRXO01000006">
    <property type="protein sequence ID" value="SHO66449.1"/>
    <property type="molecule type" value="Genomic_DNA"/>
</dbReference>
<dbReference type="PANTHER" id="PTHR43132">
    <property type="entry name" value="ARSENICAL RESISTANCE OPERON REPRESSOR ARSR-RELATED"/>
    <property type="match status" value="1"/>
</dbReference>
<protein>
    <submittedName>
        <fullName evidence="5">DNA-binding transcriptional regulator, ArsR family</fullName>
    </submittedName>
</protein>
<keyword evidence="3" id="KW-0804">Transcription</keyword>
<keyword evidence="1" id="KW-0805">Transcription regulation</keyword>
<accession>A0A1M7ZNQ7</accession>
<dbReference type="InterPro" id="IPR001845">
    <property type="entry name" value="HTH_ArsR_DNA-bd_dom"/>
</dbReference>
<dbReference type="AlphaFoldDB" id="A0A1M7ZNQ7"/>
<dbReference type="PANTHER" id="PTHR43132:SF2">
    <property type="entry name" value="ARSENICAL RESISTANCE OPERON REPRESSOR ARSR-RELATED"/>
    <property type="match status" value="1"/>
</dbReference>
<dbReference type="InterPro" id="IPR036388">
    <property type="entry name" value="WH-like_DNA-bd_sf"/>
</dbReference>